<accession>A0A2P2QUR4</accession>
<sequence length="37" mass="4312">MCIRVYLMVSFLCSTCVICLTEEICTTYYMHMGLILN</sequence>
<organism evidence="1">
    <name type="scientific">Rhizophora mucronata</name>
    <name type="common">Asiatic mangrove</name>
    <dbReference type="NCBI Taxonomy" id="61149"/>
    <lineage>
        <taxon>Eukaryota</taxon>
        <taxon>Viridiplantae</taxon>
        <taxon>Streptophyta</taxon>
        <taxon>Embryophyta</taxon>
        <taxon>Tracheophyta</taxon>
        <taxon>Spermatophyta</taxon>
        <taxon>Magnoliopsida</taxon>
        <taxon>eudicotyledons</taxon>
        <taxon>Gunneridae</taxon>
        <taxon>Pentapetalae</taxon>
        <taxon>rosids</taxon>
        <taxon>fabids</taxon>
        <taxon>Malpighiales</taxon>
        <taxon>Rhizophoraceae</taxon>
        <taxon>Rhizophora</taxon>
    </lineage>
</organism>
<protein>
    <submittedName>
        <fullName evidence="1">Uncharacterized protein</fullName>
    </submittedName>
</protein>
<evidence type="ECO:0000313" key="1">
    <source>
        <dbReference type="EMBL" id="MBX70749.1"/>
    </source>
</evidence>
<name>A0A2P2QUR4_RHIMU</name>
<reference evidence="1" key="1">
    <citation type="submission" date="2018-02" db="EMBL/GenBank/DDBJ databases">
        <title>Rhizophora mucronata_Transcriptome.</title>
        <authorList>
            <person name="Meera S.P."/>
            <person name="Sreeshan A."/>
            <person name="Augustine A."/>
        </authorList>
    </citation>
    <scope>NUCLEOTIDE SEQUENCE</scope>
    <source>
        <tissue evidence="1">Leaf</tissue>
    </source>
</reference>
<dbReference type="EMBL" id="GGEC01090265">
    <property type="protein sequence ID" value="MBX70749.1"/>
    <property type="molecule type" value="Transcribed_RNA"/>
</dbReference>
<proteinExistence type="predicted"/>
<dbReference type="AlphaFoldDB" id="A0A2P2QUR4"/>